<dbReference type="AlphaFoldDB" id="A0A1D1ULC2"/>
<keyword evidence="2" id="KW-0342">GTP-binding</keyword>
<evidence type="ECO:0000256" key="2">
    <source>
        <dbReference type="ARBA" id="ARBA00023134"/>
    </source>
</evidence>
<evidence type="ECO:0000313" key="6">
    <source>
        <dbReference type="EMBL" id="GAU89340.1"/>
    </source>
</evidence>
<evidence type="ECO:0000259" key="5">
    <source>
        <dbReference type="PROSITE" id="PS51715"/>
    </source>
</evidence>
<dbReference type="GO" id="GO:0005525">
    <property type="term" value="F:GTP binding"/>
    <property type="evidence" value="ECO:0007669"/>
    <property type="project" value="UniProtKB-KW"/>
</dbReference>
<sequence>MRRHSFQAIPLLLTLLYEWIFLRHSAKAASPAELQWSPAQIRVNATCVTSLSPEDCCWCSAVSRPERLIQIAQAEEETGSLKLTNVVELKLILQSSDIDDAKVVILSVVGETRAGKSTLLNIIYRYLACHHNKSRIKAPAVHEWLYEREDPEWKSAPEVFGTSSRFTAHTKDVWMTRYPFVIRSKHRQSVAVFLVDTQGLFDINSSSSVDSQLFYLSSLLSSTLVVNKMRRLDGQLTKQVAAYTLQMTSSMKSSFPITSTRDKLLQDLVFLIRDSQFLDPFGWESGQRHLQVAFPMGGSHVKQFSRVEKSHYSRVLFPAVGRKICWEN</sequence>
<dbReference type="PROSITE" id="PS51715">
    <property type="entry name" value="G_GB1_RHD3"/>
    <property type="match status" value="1"/>
</dbReference>
<feature type="chain" id="PRO_5008897335" description="GB1/RHD3-type G domain-containing protein" evidence="4">
    <location>
        <begin position="29"/>
        <end position="328"/>
    </location>
</feature>
<evidence type="ECO:0000256" key="4">
    <source>
        <dbReference type="SAM" id="SignalP"/>
    </source>
</evidence>
<evidence type="ECO:0000313" key="7">
    <source>
        <dbReference type="Proteomes" id="UP000186922"/>
    </source>
</evidence>
<comment type="caution">
    <text evidence="6">The sequence shown here is derived from an EMBL/GenBank/DDBJ whole genome shotgun (WGS) entry which is preliminary data.</text>
</comment>
<accession>A0A1D1ULC2</accession>
<keyword evidence="7" id="KW-1185">Reference proteome</keyword>
<comment type="similarity">
    <text evidence="3">Belongs to the TRAFAC class dynamin-like GTPase superfamily. GB1/RHD3 GTPase family.</text>
</comment>
<keyword evidence="1" id="KW-0547">Nucleotide-binding</keyword>
<reference evidence="6 7" key="1">
    <citation type="journal article" date="2016" name="Nat. Commun.">
        <title>Extremotolerant tardigrade genome and improved radiotolerance of human cultured cells by tardigrade-unique protein.</title>
        <authorList>
            <person name="Hashimoto T."/>
            <person name="Horikawa D.D."/>
            <person name="Saito Y."/>
            <person name="Kuwahara H."/>
            <person name="Kozuka-Hata H."/>
            <person name="Shin-I T."/>
            <person name="Minakuchi Y."/>
            <person name="Ohishi K."/>
            <person name="Motoyama A."/>
            <person name="Aizu T."/>
            <person name="Enomoto A."/>
            <person name="Kondo K."/>
            <person name="Tanaka S."/>
            <person name="Hara Y."/>
            <person name="Koshikawa S."/>
            <person name="Sagara H."/>
            <person name="Miura T."/>
            <person name="Yokobori S."/>
            <person name="Miyagawa K."/>
            <person name="Suzuki Y."/>
            <person name="Kubo T."/>
            <person name="Oyama M."/>
            <person name="Kohara Y."/>
            <person name="Fujiyama A."/>
            <person name="Arakawa K."/>
            <person name="Katayama T."/>
            <person name="Toyoda A."/>
            <person name="Kunieda T."/>
        </authorList>
    </citation>
    <scope>NUCLEOTIDE SEQUENCE [LARGE SCALE GENOMIC DNA]</scope>
    <source>
        <strain evidence="6 7">YOKOZUNA-1</strain>
    </source>
</reference>
<evidence type="ECO:0000256" key="3">
    <source>
        <dbReference type="PROSITE-ProRule" id="PRU01052"/>
    </source>
</evidence>
<protein>
    <recommendedName>
        <fullName evidence="5">GB1/RHD3-type G domain-containing protein</fullName>
    </recommendedName>
</protein>
<dbReference type="SUPFAM" id="SSF52540">
    <property type="entry name" value="P-loop containing nucleoside triphosphate hydrolases"/>
    <property type="match status" value="1"/>
</dbReference>
<dbReference type="PANTHER" id="PTHR10751">
    <property type="entry name" value="GUANYLATE BINDING PROTEIN"/>
    <property type="match status" value="1"/>
</dbReference>
<name>A0A1D1ULC2_RAMVA</name>
<proteinExistence type="inferred from homology"/>
<feature type="domain" description="GB1/RHD3-type G" evidence="5">
    <location>
        <begin position="100"/>
        <end position="328"/>
    </location>
</feature>
<dbReference type="InterPro" id="IPR015894">
    <property type="entry name" value="Guanylate-bd_N"/>
</dbReference>
<keyword evidence="4" id="KW-0732">Signal</keyword>
<dbReference type="Proteomes" id="UP000186922">
    <property type="component" value="Unassembled WGS sequence"/>
</dbReference>
<gene>
    <name evidence="6" type="primary">RvY_01899</name>
    <name evidence="6" type="synonym">RvY_01899.1</name>
    <name evidence="6" type="ORF">RvY_01899-1</name>
</gene>
<dbReference type="InterPro" id="IPR027417">
    <property type="entry name" value="P-loop_NTPase"/>
</dbReference>
<dbReference type="EMBL" id="BDGG01000001">
    <property type="protein sequence ID" value="GAU89340.1"/>
    <property type="molecule type" value="Genomic_DNA"/>
</dbReference>
<dbReference type="STRING" id="947166.A0A1D1ULC2"/>
<dbReference type="GO" id="GO:0003924">
    <property type="term" value="F:GTPase activity"/>
    <property type="evidence" value="ECO:0007669"/>
    <property type="project" value="InterPro"/>
</dbReference>
<dbReference type="InterPro" id="IPR030386">
    <property type="entry name" value="G_GB1_RHD3_dom"/>
</dbReference>
<dbReference type="Gene3D" id="3.40.50.300">
    <property type="entry name" value="P-loop containing nucleotide triphosphate hydrolases"/>
    <property type="match status" value="1"/>
</dbReference>
<evidence type="ECO:0000256" key="1">
    <source>
        <dbReference type="ARBA" id="ARBA00022741"/>
    </source>
</evidence>
<dbReference type="Pfam" id="PF02263">
    <property type="entry name" value="GBP"/>
    <property type="match status" value="1"/>
</dbReference>
<feature type="signal peptide" evidence="4">
    <location>
        <begin position="1"/>
        <end position="28"/>
    </location>
</feature>
<organism evidence="6 7">
    <name type="scientific">Ramazzottius varieornatus</name>
    <name type="common">Water bear</name>
    <name type="synonym">Tardigrade</name>
    <dbReference type="NCBI Taxonomy" id="947166"/>
    <lineage>
        <taxon>Eukaryota</taxon>
        <taxon>Metazoa</taxon>
        <taxon>Ecdysozoa</taxon>
        <taxon>Tardigrada</taxon>
        <taxon>Eutardigrada</taxon>
        <taxon>Parachela</taxon>
        <taxon>Hypsibioidea</taxon>
        <taxon>Ramazzottiidae</taxon>
        <taxon>Ramazzottius</taxon>
    </lineage>
</organism>
<dbReference type="OrthoDB" id="7788754at2759"/>